<name>A0AAV2YI53_9STRA</name>
<reference evidence="1" key="1">
    <citation type="submission" date="2022-11" db="EMBL/GenBank/DDBJ databases">
        <authorList>
            <person name="Morgan W.R."/>
            <person name="Tartar A."/>
        </authorList>
    </citation>
    <scope>NUCLEOTIDE SEQUENCE</scope>
    <source>
        <strain evidence="1">ARSEF 373</strain>
    </source>
</reference>
<dbReference type="EMBL" id="DAKRPA010000239">
    <property type="protein sequence ID" value="DAZ94657.1"/>
    <property type="molecule type" value="Genomic_DNA"/>
</dbReference>
<gene>
    <name evidence="1" type="ORF">N0F65_000937</name>
</gene>
<organism evidence="1 2">
    <name type="scientific">Lagenidium giganteum</name>
    <dbReference type="NCBI Taxonomy" id="4803"/>
    <lineage>
        <taxon>Eukaryota</taxon>
        <taxon>Sar</taxon>
        <taxon>Stramenopiles</taxon>
        <taxon>Oomycota</taxon>
        <taxon>Peronosporomycetes</taxon>
        <taxon>Pythiales</taxon>
        <taxon>Pythiaceae</taxon>
    </lineage>
</organism>
<reference evidence="1" key="2">
    <citation type="journal article" date="2023" name="Microbiol Resour">
        <title>Decontamination and Annotation of the Draft Genome Sequence of the Oomycete Lagenidium giganteum ARSEF 373.</title>
        <authorList>
            <person name="Morgan W.R."/>
            <person name="Tartar A."/>
        </authorList>
    </citation>
    <scope>NUCLEOTIDE SEQUENCE</scope>
    <source>
        <strain evidence="1">ARSEF 373</strain>
    </source>
</reference>
<accession>A0AAV2YI53</accession>
<sequence>MGRGRRFPCTE</sequence>
<dbReference type="Proteomes" id="UP001146120">
    <property type="component" value="Unassembled WGS sequence"/>
</dbReference>
<evidence type="ECO:0000313" key="1">
    <source>
        <dbReference type="EMBL" id="DAZ94657.1"/>
    </source>
</evidence>
<evidence type="ECO:0000313" key="2">
    <source>
        <dbReference type="Proteomes" id="UP001146120"/>
    </source>
</evidence>
<comment type="caution">
    <text evidence="1">The sequence shown here is derived from an EMBL/GenBank/DDBJ whole genome shotgun (WGS) entry which is preliminary data.</text>
</comment>
<keyword evidence="2" id="KW-1185">Reference proteome</keyword>
<proteinExistence type="predicted"/>
<protein>
    <submittedName>
        <fullName evidence="1">Uncharacterized protein</fullName>
    </submittedName>
</protein>